<organism evidence="1">
    <name type="scientific">Nakamurella sp. A5-74</name>
    <dbReference type="NCBI Taxonomy" id="3158264"/>
    <lineage>
        <taxon>Bacteria</taxon>
        <taxon>Bacillati</taxon>
        <taxon>Actinomycetota</taxon>
        <taxon>Actinomycetes</taxon>
        <taxon>Nakamurellales</taxon>
        <taxon>Nakamurellaceae</taxon>
        <taxon>Nakamurella</taxon>
    </lineage>
</organism>
<dbReference type="RefSeq" id="WP_353649606.1">
    <property type="nucleotide sequence ID" value="NZ_CP159218.1"/>
</dbReference>
<dbReference type="EMBL" id="CP159218">
    <property type="protein sequence ID" value="XCG63992.1"/>
    <property type="molecule type" value="Genomic_DNA"/>
</dbReference>
<gene>
    <name evidence="1" type="ORF">ABLG96_01195</name>
</gene>
<proteinExistence type="predicted"/>
<protein>
    <submittedName>
        <fullName evidence="1">Uncharacterized protein</fullName>
    </submittedName>
</protein>
<dbReference type="AlphaFoldDB" id="A0AAU8DNY7"/>
<name>A0AAU8DNY7_9ACTN</name>
<sequence>MTQQTLAAAVALAESISRAVDDSDVPLRAVIDRVGSHPEREAIVEGVVRGLGFAGVRLLNPAGNSNGQDFTGFTTGSPTDELVLRRQWGPDGRYHMQGKGDGSDLPSGFVGLVALAIRDADALSREMDDDYEGLWAVVDRIRAALPDAPDQLVHNVVGGMLLGLADTGIIVYSDDFKPWPDQHRAFERVLENWKRAGTDPDMSDPWFARD</sequence>
<evidence type="ECO:0000313" key="1">
    <source>
        <dbReference type="EMBL" id="XCG63992.1"/>
    </source>
</evidence>
<accession>A0AAU8DNY7</accession>
<reference evidence="1" key="1">
    <citation type="submission" date="2024-05" db="EMBL/GenBank/DDBJ databases">
        <authorList>
            <person name="Cai S.Y."/>
            <person name="Jin L.M."/>
            <person name="Li H.R."/>
        </authorList>
    </citation>
    <scope>NUCLEOTIDE SEQUENCE</scope>
    <source>
        <strain evidence="1">A5-74</strain>
    </source>
</reference>